<organism evidence="2 3">
    <name type="scientific">Westerdykella ornata</name>
    <dbReference type="NCBI Taxonomy" id="318751"/>
    <lineage>
        <taxon>Eukaryota</taxon>
        <taxon>Fungi</taxon>
        <taxon>Dikarya</taxon>
        <taxon>Ascomycota</taxon>
        <taxon>Pezizomycotina</taxon>
        <taxon>Dothideomycetes</taxon>
        <taxon>Pleosporomycetidae</taxon>
        <taxon>Pleosporales</taxon>
        <taxon>Sporormiaceae</taxon>
        <taxon>Westerdykella</taxon>
    </lineage>
</organism>
<dbReference type="EMBL" id="ML986498">
    <property type="protein sequence ID" value="KAF2275227.1"/>
    <property type="molecule type" value="Genomic_DNA"/>
</dbReference>
<dbReference type="PANTHER" id="PTHR34883:SF15">
    <property type="entry name" value="EXTRACELLULAR SERINE-RICH PROTEIN"/>
    <property type="match status" value="1"/>
</dbReference>
<dbReference type="Gene3D" id="2.60.40.420">
    <property type="entry name" value="Cupredoxins - blue copper proteins"/>
    <property type="match status" value="1"/>
</dbReference>
<sequence length="172" mass="18274">MYSKLTVSFLLSSLLSISNAAVHEIDVGEDGLRFSPERVDNVSQGDVLIFKLYPEHTVIQSNFGSPCTPAEGGFYSGPFSGTDNGKKVFVVNVTGEGPWYWYCGVDRHCQNGMVGGRNLPSQGETLDAYKNKAKNVQNSESPSQLSGGVLVEEGQISSLTASAASTATVTAT</sequence>
<dbReference type="PANTHER" id="PTHR34883">
    <property type="entry name" value="SERINE-RICH PROTEIN, PUTATIVE-RELATED-RELATED"/>
    <property type="match status" value="1"/>
</dbReference>
<dbReference type="SUPFAM" id="SSF49503">
    <property type="entry name" value="Cupredoxins"/>
    <property type="match status" value="1"/>
</dbReference>
<protein>
    <recommendedName>
        <fullName evidence="4">Cupredoxin</fullName>
    </recommendedName>
</protein>
<evidence type="ECO:0008006" key="4">
    <source>
        <dbReference type="Google" id="ProtNLM"/>
    </source>
</evidence>
<feature type="chain" id="PRO_5025549107" description="Cupredoxin" evidence="1">
    <location>
        <begin position="21"/>
        <end position="172"/>
    </location>
</feature>
<dbReference type="RefSeq" id="XP_033652766.1">
    <property type="nucleotide sequence ID" value="XM_033795722.1"/>
</dbReference>
<dbReference type="Proteomes" id="UP000800097">
    <property type="component" value="Unassembled WGS sequence"/>
</dbReference>
<gene>
    <name evidence="2" type="ORF">EI97DRAFT_379653</name>
</gene>
<evidence type="ECO:0000256" key="1">
    <source>
        <dbReference type="SAM" id="SignalP"/>
    </source>
</evidence>
<keyword evidence="3" id="KW-1185">Reference proteome</keyword>
<accession>A0A6A6JFX2</accession>
<dbReference type="GeneID" id="54548897"/>
<dbReference type="InterPro" id="IPR052953">
    <property type="entry name" value="Ser-rich/MCO-related"/>
</dbReference>
<dbReference type="AlphaFoldDB" id="A0A6A6JFX2"/>
<evidence type="ECO:0000313" key="3">
    <source>
        <dbReference type="Proteomes" id="UP000800097"/>
    </source>
</evidence>
<evidence type="ECO:0000313" key="2">
    <source>
        <dbReference type="EMBL" id="KAF2275227.1"/>
    </source>
</evidence>
<proteinExistence type="predicted"/>
<dbReference type="CDD" id="cd00920">
    <property type="entry name" value="Cupredoxin"/>
    <property type="match status" value="1"/>
</dbReference>
<reference evidence="2" key="1">
    <citation type="journal article" date="2020" name="Stud. Mycol.">
        <title>101 Dothideomycetes genomes: a test case for predicting lifestyles and emergence of pathogens.</title>
        <authorList>
            <person name="Haridas S."/>
            <person name="Albert R."/>
            <person name="Binder M."/>
            <person name="Bloem J."/>
            <person name="Labutti K."/>
            <person name="Salamov A."/>
            <person name="Andreopoulos B."/>
            <person name="Baker S."/>
            <person name="Barry K."/>
            <person name="Bills G."/>
            <person name="Bluhm B."/>
            <person name="Cannon C."/>
            <person name="Castanera R."/>
            <person name="Culley D."/>
            <person name="Daum C."/>
            <person name="Ezra D."/>
            <person name="Gonzalez J."/>
            <person name="Henrissat B."/>
            <person name="Kuo A."/>
            <person name="Liang C."/>
            <person name="Lipzen A."/>
            <person name="Lutzoni F."/>
            <person name="Magnuson J."/>
            <person name="Mondo S."/>
            <person name="Nolan M."/>
            <person name="Ohm R."/>
            <person name="Pangilinan J."/>
            <person name="Park H.-J."/>
            <person name="Ramirez L."/>
            <person name="Alfaro M."/>
            <person name="Sun H."/>
            <person name="Tritt A."/>
            <person name="Yoshinaga Y."/>
            <person name="Zwiers L.-H."/>
            <person name="Turgeon B."/>
            <person name="Goodwin S."/>
            <person name="Spatafora J."/>
            <person name="Crous P."/>
            <person name="Grigoriev I."/>
        </authorList>
    </citation>
    <scope>NUCLEOTIDE SEQUENCE</scope>
    <source>
        <strain evidence="2">CBS 379.55</strain>
    </source>
</reference>
<feature type="signal peptide" evidence="1">
    <location>
        <begin position="1"/>
        <end position="20"/>
    </location>
</feature>
<dbReference type="InterPro" id="IPR008972">
    <property type="entry name" value="Cupredoxin"/>
</dbReference>
<name>A0A6A6JFX2_WESOR</name>
<keyword evidence="1" id="KW-0732">Signal</keyword>
<dbReference type="OrthoDB" id="2331100at2759"/>